<evidence type="ECO:0000256" key="11">
    <source>
        <dbReference type="ARBA" id="ARBA00033284"/>
    </source>
</evidence>
<evidence type="ECO:0000313" key="17">
    <source>
        <dbReference type="Proteomes" id="UP000183471"/>
    </source>
</evidence>
<evidence type="ECO:0000256" key="10">
    <source>
        <dbReference type="ARBA" id="ARBA00032057"/>
    </source>
</evidence>
<evidence type="ECO:0000256" key="8">
    <source>
        <dbReference type="ARBA" id="ARBA00023277"/>
    </source>
</evidence>
<dbReference type="CDD" id="cd02853">
    <property type="entry name" value="E_set_MTHase_like_N"/>
    <property type="match status" value="1"/>
</dbReference>
<protein>
    <recommendedName>
        <fullName evidence="5 13">Malto-oligosyltrehalose trehalohydrolase</fullName>
        <shortName evidence="14">MTHase</shortName>
        <ecNumber evidence="4 13">3.2.1.141</ecNumber>
    </recommendedName>
    <alternativeName>
        <fullName evidence="11 14">4-alpha-D-((1-&gt;4)-alpha-D-glucano)trehalose trehalohydrolase</fullName>
    </alternativeName>
    <alternativeName>
        <fullName evidence="10 14">Maltooligosyl trehalose trehalohydrolase</fullName>
    </alternativeName>
</protein>
<comment type="subcellular location">
    <subcellularLocation>
        <location evidence="1">Cytoplasm</location>
    </subcellularLocation>
</comment>
<dbReference type="SUPFAM" id="SSF51445">
    <property type="entry name" value="(Trans)glycosidases"/>
    <property type="match status" value="1"/>
</dbReference>
<evidence type="ECO:0000256" key="3">
    <source>
        <dbReference type="ARBA" id="ARBA00008061"/>
    </source>
</evidence>
<sequence length="619" mass="68879">MLTRSHDMPFGAQIAEQGVRFRLWAPGCDRVALCVTAGQDERAFSMDSCGGGWFELITSHASAGTRYRFEVNGGLRVPDPASRFNPDDVHGASEVIDPADFDWRDAAWRGRPWEEAVVYELHVGTFSPEGTFTGVLERLDYLVELGVTAIELMPVADFPGARNWGYDGVLPYAPDSRYGRPDDLKALIRAAQARGLMVLLDVVYNHFGPEGNYLHVYAKEFFTERHHTPWGAAINFDGPGSRDVREFFIHNALYWLHEYHLDGLRLDAVHAIVDGSEPHILTELAERVHASIGGKRRVHLILENDANAARYLGRGSSAAPYVTPYLAPRAAPHVTQYAAQWNDDIHHALHVLTTGETDGYYTDYADEPIRHLGRCLAEGFAYQGEVSAYRGHAKRGETSAHLPPQAFVSFLQCHDQVGNRAFGERIAHIAPAAAVRAAAAVYLLAPGIPMLFMGEEFAAKSPFQFFCDFSGELRAAVTQGRRREFARFARFADPAMQAAIPDPNEMQTFLASKLDWSLLKDAQAEWLAHYRNLLKLRRDVIVPRLRGMSGRSARFEVFAPESLRVQWQLGDGSTLRLLANFSGERIHADIPAGQTVFASSTEAGQGMLDPWSVVWTLET</sequence>
<dbReference type="InterPro" id="IPR006047">
    <property type="entry name" value="GH13_cat_dom"/>
</dbReference>
<proteinExistence type="inferred from homology"/>
<dbReference type="Gene3D" id="1.10.10.760">
    <property type="entry name" value="E-set domains of sugar-utilizing enzymes"/>
    <property type="match status" value="1"/>
</dbReference>
<dbReference type="PANTHER" id="PTHR43651">
    <property type="entry name" value="1,4-ALPHA-GLUCAN-BRANCHING ENZYME"/>
    <property type="match status" value="1"/>
</dbReference>
<evidence type="ECO:0000256" key="13">
    <source>
        <dbReference type="NCBIfam" id="TIGR02402"/>
    </source>
</evidence>
<dbReference type="EC" id="3.2.1.141" evidence="4 13"/>
<dbReference type="InterPro" id="IPR014756">
    <property type="entry name" value="Ig_E-set"/>
</dbReference>
<dbReference type="PIRSF" id="PIRSF006337">
    <property type="entry name" value="Trehalose_TreZ"/>
    <property type="match status" value="1"/>
</dbReference>
<dbReference type="Proteomes" id="UP000183471">
    <property type="component" value="Unassembled WGS sequence"/>
</dbReference>
<gene>
    <name evidence="16" type="ORF">SAMN05216402_2159</name>
</gene>
<keyword evidence="8" id="KW-0119">Carbohydrate metabolism</keyword>
<dbReference type="NCBIfam" id="TIGR02402">
    <property type="entry name" value="trehalose_TreZ"/>
    <property type="match status" value="1"/>
</dbReference>
<dbReference type="GO" id="GO:0016787">
    <property type="term" value="F:hydrolase activity"/>
    <property type="evidence" value="ECO:0007669"/>
    <property type="project" value="UniProtKB-KW"/>
</dbReference>
<keyword evidence="9 14" id="KW-0326">Glycosidase</keyword>
<evidence type="ECO:0000313" key="16">
    <source>
        <dbReference type="EMBL" id="SDQ75535.1"/>
    </source>
</evidence>
<dbReference type="InterPro" id="IPR012768">
    <property type="entry name" value="Trehalose_TreZ"/>
</dbReference>
<comment type="pathway">
    <text evidence="2 14">Glycan biosynthesis; trehalose biosynthesis.</text>
</comment>
<evidence type="ECO:0000256" key="4">
    <source>
        <dbReference type="ARBA" id="ARBA00012268"/>
    </source>
</evidence>
<dbReference type="CDD" id="cd11325">
    <property type="entry name" value="AmyAc_GTHase"/>
    <property type="match status" value="1"/>
</dbReference>
<dbReference type="Gene3D" id="2.60.40.10">
    <property type="entry name" value="Immunoglobulins"/>
    <property type="match status" value="1"/>
</dbReference>
<feature type="domain" description="Glycosyl hydrolase family 13 catalytic" evidence="15">
    <location>
        <begin position="120"/>
        <end position="481"/>
    </location>
</feature>
<dbReference type="InterPro" id="IPR022567">
    <property type="entry name" value="DUF3459"/>
</dbReference>
<accession>A0ABY0TFN3</accession>
<dbReference type="Pfam" id="PF00128">
    <property type="entry name" value="Alpha-amylase"/>
    <property type="match status" value="1"/>
</dbReference>
<dbReference type="Pfam" id="PF11941">
    <property type="entry name" value="DUF3459"/>
    <property type="match status" value="1"/>
</dbReference>
<evidence type="ECO:0000256" key="5">
    <source>
        <dbReference type="ARBA" id="ARBA00015938"/>
    </source>
</evidence>
<name>A0ABY0TFN3_9PROT</name>
<evidence type="ECO:0000259" key="15">
    <source>
        <dbReference type="SMART" id="SM00642"/>
    </source>
</evidence>
<dbReference type="InterPro" id="IPR013783">
    <property type="entry name" value="Ig-like_fold"/>
</dbReference>
<evidence type="ECO:0000256" key="9">
    <source>
        <dbReference type="ARBA" id="ARBA00023295"/>
    </source>
</evidence>
<dbReference type="InterPro" id="IPR017853">
    <property type="entry name" value="GH"/>
</dbReference>
<organism evidence="16 17">
    <name type="scientific">Nitrosospira multiformis</name>
    <dbReference type="NCBI Taxonomy" id="1231"/>
    <lineage>
        <taxon>Bacteria</taxon>
        <taxon>Pseudomonadati</taxon>
        <taxon>Pseudomonadota</taxon>
        <taxon>Betaproteobacteria</taxon>
        <taxon>Nitrosomonadales</taxon>
        <taxon>Nitrosomonadaceae</taxon>
        <taxon>Nitrosospira</taxon>
    </lineage>
</organism>
<keyword evidence="7 14" id="KW-0378">Hydrolase</keyword>
<dbReference type="SUPFAM" id="SSF81296">
    <property type="entry name" value="E set domains"/>
    <property type="match status" value="1"/>
</dbReference>
<dbReference type="Pfam" id="PF02922">
    <property type="entry name" value="CBM_48"/>
    <property type="match status" value="1"/>
</dbReference>
<keyword evidence="6" id="KW-0963">Cytoplasm</keyword>
<evidence type="ECO:0000256" key="12">
    <source>
        <dbReference type="ARBA" id="ARBA00034013"/>
    </source>
</evidence>
<dbReference type="Gene3D" id="3.20.20.80">
    <property type="entry name" value="Glycosidases"/>
    <property type="match status" value="1"/>
</dbReference>
<comment type="caution">
    <text evidence="16">The sequence shown here is derived from an EMBL/GenBank/DDBJ whole genome shotgun (WGS) entry which is preliminary data.</text>
</comment>
<dbReference type="SMART" id="SM00642">
    <property type="entry name" value="Aamy"/>
    <property type="match status" value="1"/>
</dbReference>
<reference evidence="16 17" key="1">
    <citation type="submission" date="2016-10" db="EMBL/GenBank/DDBJ databases">
        <authorList>
            <person name="Varghese N."/>
            <person name="Submissions S."/>
        </authorList>
    </citation>
    <scope>NUCLEOTIDE SEQUENCE [LARGE SCALE GENOMIC DNA]</scope>
    <source>
        <strain evidence="16 17">Nl1</strain>
    </source>
</reference>
<dbReference type="InterPro" id="IPR044901">
    <property type="entry name" value="Trehalose_TreZ_E-set_sf"/>
</dbReference>
<evidence type="ECO:0000256" key="14">
    <source>
        <dbReference type="PIRNR" id="PIRNR006337"/>
    </source>
</evidence>
<evidence type="ECO:0000256" key="2">
    <source>
        <dbReference type="ARBA" id="ARBA00005199"/>
    </source>
</evidence>
<dbReference type="EMBL" id="FNKY01000001">
    <property type="protein sequence ID" value="SDQ75535.1"/>
    <property type="molecule type" value="Genomic_DNA"/>
</dbReference>
<evidence type="ECO:0000256" key="1">
    <source>
        <dbReference type="ARBA" id="ARBA00004496"/>
    </source>
</evidence>
<comment type="catalytic activity">
    <reaction evidence="12 14">
        <text>hydrolysis of (1-&gt;4)-alpha-D-glucosidic linkage in 4-alpha-D-[(1-&gt;4)-alpha-D-glucanosyl]n trehalose to yield trehalose and (1-&gt;4)-alpha-D-glucan.</text>
        <dbReference type="EC" id="3.2.1.141"/>
    </reaction>
</comment>
<dbReference type="InterPro" id="IPR004193">
    <property type="entry name" value="Glyco_hydro_13_N"/>
</dbReference>
<comment type="similarity">
    <text evidence="3 14">Belongs to the glycosyl hydrolase 13 family.</text>
</comment>
<dbReference type="PANTHER" id="PTHR43651:SF11">
    <property type="entry name" value="MALTO-OLIGOSYLTREHALOSE TREHALOHYDROLASE"/>
    <property type="match status" value="1"/>
</dbReference>
<keyword evidence="17" id="KW-1185">Reference proteome</keyword>
<evidence type="ECO:0000256" key="6">
    <source>
        <dbReference type="ARBA" id="ARBA00022490"/>
    </source>
</evidence>
<evidence type="ECO:0000256" key="7">
    <source>
        <dbReference type="ARBA" id="ARBA00022801"/>
    </source>
</evidence>